<gene>
    <name evidence="1 3" type="ORF">P152DRAFT_64982</name>
</gene>
<accession>A0A6G1FZR0</accession>
<reference evidence="1 3" key="1">
    <citation type="submission" date="2020-01" db="EMBL/GenBank/DDBJ databases">
        <authorList>
            <consortium name="DOE Joint Genome Institute"/>
            <person name="Haridas S."/>
            <person name="Albert R."/>
            <person name="Binder M."/>
            <person name="Bloem J."/>
            <person name="Labutti K."/>
            <person name="Salamov A."/>
            <person name="Andreopoulos B."/>
            <person name="Baker S.E."/>
            <person name="Barry K."/>
            <person name="Bills G."/>
            <person name="Bluhm B.H."/>
            <person name="Cannon C."/>
            <person name="Castanera R."/>
            <person name="Culley D.E."/>
            <person name="Daum C."/>
            <person name="Ezra D."/>
            <person name="Gonzalez J.B."/>
            <person name="Henrissat B."/>
            <person name="Kuo A."/>
            <person name="Liang C."/>
            <person name="Lipzen A."/>
            <person name="Lutzoni F."/>
            <person name="Magnuson J."/>
            <person name="Mondo S."/>
            <person name="Nolan M."/>
            <person name="Ohm R."/>
            <person name="Pangilinan J."/>
            <person name="Park H.-J."/>
            <person name="Ramirez L."/>
            <person name="Alfaro M."/>
            <person name="Sun H."/>
            <person name="Tritt A."/>
            <person name="Yoshinaga Y."/>
            <person name="Zwiers L.-H."/>
            <person name="Turgeon B.G."/>
            <person name="Goodwin S.B."/>
            <person name="Spatafora J.W."/>
            <person name="Crous P.W."/>
            <person name="Grigoriev I.V."/>
        </authorList>
    </citation>
    <scope>NUCLEOTIDE SEQUENCE</scope>
    <source>
        <strain evidence="1 3">CBS 781.70</strain>
    </source>
</reference>
<sequence>MSDIKPQNEPVVPSDIEKIRSSIDTNFKKFAELMSNIRKPVPDQTGNGSHLKLQDDTPAIVKKVTDNLSDLSHLGIQDITTLLEAFSHTKNGELVDDKSYFMERLIQVPPPRLQWLELNIDSDYGGSAPQTFPITRRWAPTSRIIS</sequence>
<dbReference type="GeneID" id="54423709"/>
<organism evidence="1">
    <name type="scientific">Eremomyces bilateralis CBS 781.70</name>
    <dbReference type="NCBI Taxonomy" id="1392243"/>
    <lineage>
        <taxon>Eukaryota</taxon>
        <taxon>Fungi</taxon>
        <taxon>Dikarya</taxon>
        <taxon>Ascomycota</taxon>
        <taxon>Pezizomycotina</taxon>
        <taxon>Dothideomycetes</taxon>
        <taxon>Dothideomycetes incertae sedis</taxon>
        <taxon>Eremomycetales</taxon>
        <taxon>Eremomycetaceae</taxon>
        <taxon>Eremomyces</taxon>
    </lineage>
</organism>
<dbReference type="EMBL" id="ML975162">
    <property type="protein sequence ID" value="KAF1811212.1"/>
    <property type="molecule type" value="Genomic_DNA"/>
</dbReference>
<proteinExistence type="predicted"/>
<reference evidence="3" key="3">
    <citation type="submission" date="2025-04" db="UniProtKB">
        <authorList>
            <consortium name="RefSeq"/>
        </authorList>
    </citation>
    <scope>IDENTIFICATION</scope>
    <source>
        <strain evidence="3">CBS 781.70</strain>
    </source>
</reference>
<evidence type="ECO:0000313" key="3">
    <source>
        <dbReference type="RefSeq" id="XP_033532843.1"/>
    </source>
</evidence>
<name>A0A6G1FZR0_9PEZI</name>
<evidence type="ECO:0000313" key="2">
    <source>
        <dbReference type="Proteomes" id="UP000504638"/>
    </source>
</evidence>
<evidence type="ECO:0000313" key="1">
    <source>
        <dbReference type="EMBL" id="KAF1811212.1"/>
    </source>
</evidence>
<dbReference type="Proteomes" id="UP000504638">
    <property type="component" value="Unplaced"/>
</dbReference>
<protein>
    <submittedName>
        <fullName evidence="1 3">Uncharacterized protein</fullName>
    </submittedName>
</protein>
<dbReference type="RefSeq" id="XP_033532843.1">
    <property type="nucleotide sequence ID" value="XM_033683139.1"/>
</dbReference>
<reference evidence="3" key="2">
    <citation type="submission" date="2020-04" db="EMBL/GenBank/DDBJ databases">
        <authorList>
            <consortium name="NCBI Genome Project"/>
        </authorList>
    </citation>
    <scope>NUCLEOTIDE SEQUENCE</scope>
    <source>
        <strain evidence="3">CBS 781.70</strain>
    </source>
</reference>
<keyword evidence="2" id="KW-1185">Reference proteome</keyword>
<dbReference type="AlphaFoldDB" id="A0A6G1FZR0"/>
<dbReference type="OrthoDB" id="5429335at2759"/>